<gene>
    <name evidence="2" type="ORF">CAL24_06920</name>
</gene>
<evidence type="ECO:0008006" key="4">
    <source>
        <dbReference type="Google" id="ProtNLM"/>
    </source>
</evidence>
<reference evidence="3" key="1">
    <citation type="submission" date="2017-05" db="EMBL/GenBank/DDBJ databases">
        <title>Complete and WGS of Bordetella genogroups.</title>
        <authorList>
            <person name="Spilker T."/>
            <person name="Lipuma J."/>
        </authorList>
    </citation>
    <scope>NUCLEOTIDE SEQUENCE [LARGE SCALE GENOMIC DNA]</scope>
    <source>
        <strain evidence="3">AU8256</strain>
    </source>
</reference>
<evidence type="ECO:0000313" key="2">
    <source>
        <dbReference type="EMBL" id="OZI79647.1"/>
    </source>
</evidence>
<dbReference type="EMBL" id="NEVT01000003">
    <property type="protein sequence ID" value="OZI79647.1"/>
    <property type="molecule type" value="Genomic_DNA"/>
</dbReference>
<accession>A0A261W0T8</accession>
<dbReference type="PANTHER" id="PTHR21180">
    <property type="entry name" value="ENDONUCLEASE/EXONUCLEASE/PHOSPHATASE FAMILY DOMAIN-CONTAINING PROTEIN 1"/>
    <property type="match status" value="1"/>
</dbReference>
<feature type="region of interest" description="Disordered" evidence="1">
    <location>
        <begin position="1"/>
        <end position="41"/>
    </location>
</feature>
<protein>
    <recommendedName>
        <fullName evidence="4">DNA-binding protein</fullName>
    </recommendedName>
</protein>
<sequence>MNPFLHDPVAVPLPAVPRPSRRSPPRWPLVGARQPGRAGQPPARRAMAHTLGRFAVAGGLSLAAMPAQALDVNAASAEQLESLRGVGPSTARIIIQERERAGRFESLEDLSDRVRGIGRKRLRSLQAAGLVAGPGIPVLAPGGATATPHFAPALPSLSAP</sequence>
<comment type="caution">
    <text evidence="2">The sequence shown here is derived from an EMBL/GenBank/DDBJ whole genome shotgun (WGS) entry which is preliminary data.</text>
</comment>
<dbReference type="Proteomes" id="UP000215633">
    <property type="component" value="Unassembled WGS sequence"/>
</dbReference>
<dbReference type="Pfam" id="PF12836">
    <property type="entry name" value="HHH_3"/>
    <property type="match status" value="1"/>
</dbReference>
<proteinExistence type="predicted"/>
<organism evidence="2 3">
    <name type="scientific">Bordetella genomosp. 2</name>
    <dbReference type="NCBI Taxonomy" id="1983456"/>
    <lineage>
        <taxon>Bacteria</taxon>
        <taxon>Pseudomonadati</taxon>
        <taxon>Pseudomonadota</taxon>
        <taxon>Betaproteobacteria</taxon>
        <taxon>Burkholderiales</taxon>
        <taxon>Alcaligenaceae</taxon>
        <taxon>Bordetella</taxon>
    </lineage>
</organism>
<dbReference type="AlphaFoldDB" id="A0A261W0T8"/>
<dbReference type="GO" id="GO:0015627">
    <property type="term" value="C:type II protein secretion system complex"/>
    <property type="evidence" value="ECO:0007669"/>
    <property type="project" value="TreeGrafter"/>
</dbReference>
<dbReference type="InterPro" id="IPR051675">
    <property type="entry name" value="Endo/Exo/Phosphatase_dom_1"/>
</dbReference>
<dbReference type="RefSeq" id="WP_051439395.1">
    <property type="nucleotide sequence ID" value="NZ_NEVT01000003.1"/>
</dbReference>
<name>A0A261W0T8_9BORD</name>
<dbReference type="PANTHER" id="PTHR21180:SF32">
    <property type="entry name" value="ENDONUCLEASE_EXONUCLEASE_PHOSPHATASE FAMILY DOMAIN-CONTAINING PROTEIN 1"/>
    <property type="match status" value="1"/>
</dbReference>
<dbReference type="SUPFAM" id="SSF47781">
    <property type="entry name" value="RuvA domain 2-like"/>
    <property type="match status" value="1"/>
</dbReference>
<dbReference type="Gene3D" id="1.10.150.280">
    <property type="entry name" value="AF1531-like domain"/>
    <property type="match status" value="1"/>
</dbReference>
<keyword evidence="3" id="KW-1185">Reference proteome</keyword>
<dbReference type="GO" id="GO:0015628">
    <property type="term" value="P:protein secretion by the type II secretion system"/>
    <property type="evidence" value="ECO:0007669"/>
    <property type="project" value="TreeGrafter"/>
</dbReference>
<evidence type="ECO:0000256" key="1">
    <source>
        <dbReference type="SAM" id="MobiDB-lite"/>
    </source>
</evidence>
<evidence type="ECO:0000313" key="3">
    <source>
        <dbReference type="Proteomes" id="UP000215633"/>
    </source>
</evidence>
<dbReference type="InterPro" id="IPR010994">
    <property type="entry name" value="RuvA_2-like"/>
</dbReference>